<organism evidence="1 2">
    <name type="scientific">Lynx canadensis</name>
    <name type="common">Canada lynx</name>
    <name type="synonym">Felis canadensis</name>
    <dbReference type="NCBI Taxonomy" id="61383"/>
    <lineage>
        <taxon>Eukaryota</taxon>
        <taxon>Metazoa</taxon>
        <taxon>Chordata</taxon>
        <taxon>Craniata</taxon>
        <taxon>Vertebrata</taxon>
        <taxon>Euteleostomi</taxon>
        <taxon>Mammalia</taxon>
        <taxon>Eutheria</taxon>
        <taxon>Laurasiatheria</taxon>
        <taxon>Carnivora</taxon>
        <taxon>Feliformia</taxon>
        <taxon>Felidae</taxon>
        <taxon>Felinae</taxon>
        <taxon>Lynx</taxon>
    </lineage>
</organism>
<name>A0A667GV80_LYNCA</name>
<reference evidence="1" key="1">
    <citation type="submission" date="2025-08" db="UniProtKB">
        <authorList>
            <consortium name="Ensembl"/>
        </authorList>
    </citation>
    <scope>IDENTIFICATION</scope>
</reference>
<proteinExistence type="predicted"/>
<reference evidence="1" key="2">
    <citation type="submission" date="2025-09" db="UniProtKB">
        <authorList>
            <consortium name="Ensembl"/>
        </authorList>
    </citation>
    <scope>IDENTIFICATION</scope>
</reference>
<keyword evidence="2" id="KW-1185">Reference proteome</keyword>
<accession>A0A667GV80</accession>
<protein>
    <submittedName>
        <fullName evidence="1">Uncharacterized protein</fullName>
    </submittedName>
</protein>
<sequence>MRFLPEVTTTLERPSIGLLGNQLAILTWDLLPCLLLPYQTSSWTQCQKFNMSMA</sequence>
<evidence type="ECO:0000313" key="2">
    <source>
        <dbReference type="Proteomes" id="UP000472241"/>
    </source>
</evidence>
<dbReference type="Ensembl" id="ENSLCNT00005003228.1">
    <property type="protein sequence ID" value="ENSLCNP00005002815.1"/>
    <property type="gene ID" value="ENSLCNG00005002017.1"/>
</dbReference>
<dbReference type="Proteomes" id="UP000472241">
    <property type="component" value="Unplaced"/>
</dbReference>
<dbReference type="AlphaFoldDB" id="A0A667GV80"/>
<evidence type="ECO:0000313" key="1">
    <source>
        <dbReference type="Ensembl" id="ENSLCNP00005002815.1"/>
    </source>
</evidence>